<keyword evidence="1" id="KW-0328">Glycosyltransferase</keyword>
<dbReference type="HOGENOM" id="CLU_038371_3_3_7"/>
<dbReference type="EMBL" id="CP002629">
    <property type="protein sequence ID" value="AEB09729.1"/>
    <property type="molecule type" value="Genomic_DNA"/>
</dbReference>
<dbReference type="GO" id="GO:0009244">
    <property type="term" value="P:lipopolysaccharide core region biosynthetic process"/>
    <property type="evidence" value="ECO:0007669"/>
    <property type="project" value="TreeGrafter"/>
</dbReference>
<evidence type="ECO:0000256" key="1">
    <source>
        <dbReference type="ARBA" id="ARBA00022676"/>
    </source>
</evidence>
<dbReference type="InterPro" id="IPR051199">
    <property type="entry name" value="LPS_LOS_Heptosyltrfase"/>
</dbReference>
<dbReference type="SUPFAM" id="SSF53756">
    <property type="entry name" value="UDP-Glycosyltransferase/glycogen phosphorylase"/>
    <property type="match status" value="1"/>
</dbReference>
<sequence>MNFRDLNKILVIKLRQLGDVLLTVPVFRALREHFPHAHIAALVNSGTEGMLAGNPLLDEIIVLNRKNRGVGKLQKWRNELTFLRDIRRSRFDLTVDLSSGDRAAIMSFLSGARYRIGTDLCRVGFWGKPHLYTHLATNDGSRHIVLQNLNVVGQFSITTDNARVDFFIPPAALGFVNDLFCQRCFRDSDIIIHVHPTSAWLFKCWRDEAMAELIHWLLDQGIKVILTSAPNVKELSKAKAIVSAIPSSAALDANLINLCGQTDVDQLAAISGAARLFFGVDSMPMHLAAAVGTPVLALFGPSILHRWAPWSEAMLQITSDSDYQRVYRNGAYHLGIHTVIQRDWECVPCRRDGCDGSKRSRCLEDITVEEVKKMILKTIPS</sequence>
<dbReference type="OrthoDB" id="9760688at2"/>
<dbReference type="KEGG" id="dao:Desac_1891"/>
<protein>
    <submittedName>
        <fullName evidence="3">Lipopolysaccharide heptosyltransferase III</fullName>
    </submittedName>
</protein>
<evidence type="ECO:0000313" key="4">
    <source>
        <dbReference type="Proteomes" id="UP000000483"/>
    </source>
</evidence>
<proteinExistence type="predicted"/>
<dbReference type="PANTHER" id="PTHR30160:SF1">
    <property type="entry name" value="LIPOPOLYSACCHARIDE 1,2-N-ACETYLGLUCOSAMINETRANSFERASE-RELATED"/>
    <property type="match status" value="1"/>
</dbReference>
<dbReference type="Proteomes" id="UP000000483">
    <property type="component" value="Chromosome"/>
</dbReference>
<dbReference type="GO" id="GO:0005829">
    <property type="term" value="C:cytosol"/>
    <property type="evidence" value="ECO:0007669"/>
    <property type="project" value="TreeGrafter"/>
</dbReference>
<dbReference type="STRING" id="880072.Desac_1891"/>
<accession>F2NJS4</accession>
<reference evidence="4" key="2">
    <citation type="submission" date="2011-03" db="EMBL/GenBank/DDBJ databases">
        <title>The complete genome of Desulfobacca acetoxidans DSM 11109.</title>
        <authorList>
            <consortium name="US DOE Joint Genome Institute (JGI-PGF)"/>
            <person name="Lucas S."/>
            <person name="Copeland A."/>
            <person name="Lapidus A."/>
            <person name="Bruce D."/>
            <person name="Goodwin L."/>
            <person name="Pitluck S."/>
            <person name="Peters L."/>
            <person name="Kyrpides N."/>
            <person name="Mavromatis K."/>
            <person name="Ivanova N."/>
            <person name="Ovchinnikova G."/>
            <person name="Teshima H."/>
            <person name="Detter J.C."/>
            <person name="Han C."/>
            <person name="Land M."/>
            <person name="Hauser L."/>
            <person name="Markowitz V."/>
            <person name="Cheng J.-F."/>
            <person name="Hugenholtz P."/>
            <person name="Woyke T."/>
            <person name="Wu D."/>
            <person name="Spring S."/>
            <person name="Schueler E."/>
            <person name="Brambilla E."/>
            <person name="Klenk H.-P."/>
            <person name="Eisen J.A."/>
        </authorList>
    </citation>
    <scope>NUCLEOTIDE SEQUENCE [LARGE SCALE GENOMIC DNA]</scope>
    <source>
        <strain evidence="4">ATCC 700848 / DSM 11109 / ASRB2</strain>
    </source>
</reference>
<dbReference type="PANTHER" id="PTHR30160">
    <property type="entry name" value="TETRAACYLDISACCHARIDE 4'-KINASE-RELATED"/>
    <property type="match status" value="1"/>
</dbReference>
<name>F2NJS4_DESAR</name>
<dbReference type="InterPro" id="IPR002201">
    <property type="entry name" value="Glyco_trans_9"/>
</dbReference>
<keyword evidence="2 3" id="KW-0808">Transferase</keyword>
<organism evidence="3 4">
    <name type="scientific">Desulfobacca acetoxidans (strain ATCC 700848 / DSM 11109 / ASRB2)</name>
    <dbReference type="NCBI Taxonomy" id="880072"/>
    <lineage>
        <taxon>Bacteria</taxon>
        <taxon>Pseudomonadati</taxon>
        <taxon>Thermodesulfobacteriota</taxon>
        <taxon>Desulfobaccia</taxon>
        <taxon>Desulfobaccales</taxon>
        <taxon>Desulfobaccaceae</taxon>
        <taxon>Desulfobacca</taxon>
    </lineage>
</organism>
<dbReference type="eggNOG" id="COG0859">
    <property type="taxonomic scope" value="Bacteria"/>
</dbReference>
<dbReference type="Gene3D" id="3.40.50.2000">
    <property type="entry name" value="Glycogen Phosphorylase B"/>
    <property type="match status" value="2"/>
</dbReference>
<reference evidence="3 4" key="1">
    <citation type="journal article" date="2011" name="Stand. Genomic Sci.">
        <title>Complete genome sequence of the acetate-degrading sulfate reducer Desulfobacca acetoxidans type strain (ASRB2).</title>
        <authorList>
            <person name="Goker M."/>
            <person name="Teshima H."/>
            <person name="Lapidus A."/>
            <person name="Nolan M."/>
            <person name="Lucas S."/>
            <person name="Hammon N."/>
            <person name="Deshpande S."/>
            <person name="Cheng J.F."/>
            <person name="Tapia R."/>
            <person name="Han C."/>
            <person name="Goodwin L."/>
            <person name="Pitluck S."/>
            <person name="Huntemann M."/>
            <person name="Liolios K."/>
            <person name="Ivanova N."/>
            <person name="Pagani I."/>
            <person name="Mavromatis K."/>
            <person name="Ovchinikova G."/>
            <person name="Pati A."/>
            <person name="Chen A."/>
            <person name="Palaniappan K."/>
            <person name="Land M."/>
            <person name="Hauser L."/>
            <person name="Brambilla E.M."/>
            <person name="Rohde M."/>
            <person name="Spring S."/>
            <person name="Detter J.C."/>
            <person name="Woyke T."/>
            <person name="Bristow J."/>
            <person name="Eisen J.A."/>
            <person name="Markowitz V."/>
            <person name="Hugenholtz P."/>
            <person name="Kyrpides N.C."/>
            <person name="Klenk H.P."/>
        </authorList>
    </citation>
    <scope>NUCLEOTIDE SEQUENCE [LARGE SCALE GENOMIC DNA]</scope>
    <source>
        <strain evidence="4">ATCC 700848 / DSM 11109 / ASRB2</strain>
    </source>
</reference>
<dbReference type="CDD" id="cd03789">
    <property type="entry name" value="GT9_LPS_heptosyltransferase"/>
    <property type="match status" value="1"/>
</dbReference>
<dbReference type="InterPro" id="IPR011916">
    <property type="entry name" value="LipoPS_heptosylTferase-III"/>
</dbReference>
<gene>
    <name evidence="3" type="ordered locus">Desac_1891</name>
</gene>
<dbReference type="GO" id="GO:0008713">
    <property type="term" value="F:ADP-heptose-lipopolysaccharide heptosyltransferase activity"/>
    <property type="evidence" value="ECO:0007669"/>
    <property type="project" value="TreeGrafter"/>
</dbReference>
<dbReference type="NCBIfam" id="TIGR02201">
    <property type="entry name" value="heptsyl_trn_III"/>
    <property type="match status" value="1"/>
</dbReference>
<dbReference type="AlphaFoldDB" id="F2NJS4"/>
<evidence type="ECO:0000313" key="3">
    <source>
        <dbReference type="EMBL" id="AEB09729.1"/>
    </source>
</evidence>
<evidence type="ECO:0000256" key="2">
    <source>
        <dbReference type="ARBA" id="ARBA00022679"/>
    </source>
</evidence>
<dbReference type="RefSeq" id="WP_013706838.1">
    <property type="nucleotide sequence ID" value="NC_015388.1"/>
</dbReference>
<dbReference type="Pfam" id="PF01075">
    <property type="entry name" value="Glyco_transf_9"/>
    <property type="match status" value="1"/>
</dbReference>
<keyword evidence="4" id="KW-1185">Reference proteome</keyword>